<dbReference type="Proteomes" id="UP001642484">
    <property type="component" value="Unassembled WGS sequence"/>
</dbReference>
<accession>A0ABP0SIT1</accession>
<evidence type="ECO:0000313" key="2">
    <source>
        <dbReference type="Proteomes" id="UP001642484"/>
    </source>
</evidence>
<keyword evidence="2" id="KW-1185">Reference proteome</keyword>
<reference evidence="1 2" key="1">
    <citation type="submission" date="2024-02" db="EMBL/GenBank/DDBJ databases">
        <authorList>
            <person name="Chen Y."/>
            <person name="Shah S."/>
            <person name="Dougan E. K."/>
            <person name="Thang M."/>
            <person name="Chan C."/>
        </authorList>
    </citation>
    <scope>NUCLEOTIDE SEQUENCE [LARGE SCALE GENOMIC DNA]</scope>
</reference>
<organism evidence="1 2">
    <name type="scientific">Durusdinium trenchii</name>
    <dbReference type="NCBI Taxonomy" id="1381693"/>
    <lineage>
        <taxon>Eukaryota</taxon>
        <taxon>Sar</taxon>
        <taxon>Alveolata</taxon>
        <taxon>Dinophyceae</taxon>
        <taxon>Suessiales</taxon>
        <taxon>Symbiodiniaceae</taxon>
        <taxon>Durusdinium</taxon>
    </lineage>
</organism>
<gene>
    <name evidence="1" type="ORF">CCMP2556_LOCUS52012</name>
</gene>
<sequence length="105" mass="11614">MQTPVILSNNCSTLFTLPDAMQIHFFIASHKKVLVGGNGKETLSLPLCQSKTAKRCTMTRLRSEHCLSKRWEMVGVAGPFRRSLNMGANFPFAQTRGISMALSIV</sequence>
<protein>
    <submittedName>
        <fullName evidence="1">Uncharacterized protein</fullName>
    </submittedName>
</protein>
<name>A0ABP0SIT1_9DINO</name>
<comment type="caution">
    <text evidence="1">The sequence shown here is derived from an EMBL/GenBank/DDBJ whole genome shotgun (WGS) entry which is preliminary data.</text>
</comment>
<proteinExistence type="predicted"/>
<dbReference type="EMBL" id="CAXAMN010027694">
    <property type="protein sequence ID" value="CAK9112160.1"/>
    <property type="molecule type" value="Genomic_DNA"/>
</dbReference>
<evidence type="ECO:0000313" key="1">
    <source>
        <dbReference type="EMBL" id="CAK9112160.1"/>
    </source>
</evidence>